<dbReference type="EC" id="3.4.21.53" evidence="1"/>
<dbReference type="GO" id="GO:0004252">
    <property type="term" value="F:serine-type endopeptidase activity"/>
    <property type="evidence" value="ECO:0007669"/>
    <property type="project" value="UniProtKB-UniRule"/>
</dbReference>
<comment type="caution">
    <text evidence="4">The sequence shown here is derived from an EMBL/GenBank/DDBJ whole genome shotgun (WGS) entry which is preliminary data.</text>
</comment>
<keyword evidence="1" id="KW-0378">Hydrolase</keyword>
<feature type="active site" evidence="1">
    <location>
        <position position="209"/>
    </location>
</feature>
<gene>
    <name evidence="4" type="ORF">IEO70_00420</name>
</gene>
<comment type="catalytic activity">
    <reaction evidence="1">
        <text>Hydrolysis of proteins in presence of ATP.</text>
        <dbReference type="EC" id="3.4.21.53"/>
    </reaction>
</comment>
<evidence type="ECO:0000256" key="1">
    <source>
        <dbReference type="PROSITE-ProRule" id="PRU01122"/>
    </source>
</evidence>
<dbReference type="EMBL" id="JACXSI010000001">
    <property type="protein sequence ID" value="MBD3106840.1"/>
    <property type="molecule type" value="Genomic_DNA"/>
</dbReference>
<protein>
    <recommendedName>
        <fullName evidence="1">endopeptidase La</fullName>
        <ecNumber evidence="1">3.4.21.53</ecNumber>
    </recommendedName>
</protein>
<dbReference type="SUPFAM" id="SSF50156">
    <property type="entry name" value="PDZ domain-like"/>
    <property type="match status" value="1"/>
</dbReference>
<dbReference type="Pfam" id="PF05362">
    <property type="entry name" value="Lon_C"/>
    <property type="match status" value="1"/>
</dbReference>
<organism evidence="4 5">
    <name type="scientific">Peribacillus faecalis</name>
    <dbReference type="NCBI Taxonomy" id="2772559"/>
    <lineage>
        <taxon>Bacteria</taxon>
        <taxon>Bacillati</taxon>
        <taxon>Bacillota</taxon>
        <taxon>Bacilli</taxon>
        <taxon>Bacillales</taxon>
        <taxon>Bacillaceae</taxon>
        <taxon>Peribacillus</taxon>
    </lineage>
</organism>
<keyword evidence="1" id="KW-0645">Protease</keyword>
<dbReference type="Gene3D" id="3.30.230.10">
    <property type="match status" value="1"/>
</dbReference>
<evidence type="ECO:0000313" key="5">
    <source>
        <dbReference type="Proteomes" id="UP000602076"/>
    </source>
</evidence>
<dbReference type="InterPro" id="IPR008269">
    <property type="entry name" value="Lon_proteolytic"/>
</dbReference>
<dbReference type="InterPro" id="IPR014721">
    <property type="entry name" value="Ribsml_uS5_D2-typ_fold_subgr"/>
</dbReference>
<dbReference type="AlphaFoldDB" id="A0A927CVQ5"/>
<comment type="similarity">
    <text evidence="1">Belongs to the peptidase S16 family.</text>
</comment>
<dbReference type="PROSITE" id="PS50106">
    <property type="entry name" value="PDZ"/>
    <property type="match status" value="1"/>
</dbReference>
<evidence type="ECO:0000259" key="3">
    <source>
        <dbReference type="PROSITE" id="PS51786"/>
    </source>
</evidence>
<accession>A0A927CVQ5</accession>
<keyword evidence="5" id="KW-1185">Reference proteome</keyword>
<dbReference type="InterPro" id="IPR020568">
    <property type="entry name" value="Ribosomal_Su5_D2-typ_SF"/>
</dbReference>
<proteinExistence type="inferred from homology"/>
<reference evidence="4" key="1">
    <citation type="submission" date="2020-09" db="EMBL/GenBank/DDBJ databases">
        <title>Bacillus faecalis sp. nov., a moderately halophilic bacterium isolated from cow faeces.</title>
        <authorList>
            <person name="Jiang L."/>
            <person name="Lee J."/>
        </authorList>
    </citation>
    <scope>NUCLEOTIDE SEQUENCE</scope>
    <source>
        <strain evidence="4">AGMB 02131</strain>
    </source>
</reference>
<dbReference type="NCBIfam" id="NF041438">
    <property type="entry name" value="SepM_fam_S16"/>
    <property type="match status" value="1"/>
</dbReference>
<feature type="domain" description="Lon proteolytic" evidence="3">
    <location>
        <begin position="124"/>
        <end position="311"/>
    </location>
</feature>
<dbReference type="GO" id="GO:0030163">
    <property type="term" value="P:protein catabolic process"/>
    <property type="evidence" value="ECO:0007669"/>
    <property type="project" value="InterPro"/>
</dbReference>
<feature type="domain" description="PDZ" evidence="2">
    <location>
        <begin position="105"/>
        <end position="162"/>
    </location>
</feature>
<dbReference type="InterPro" id="IPR036034">
    <property type="entry name" value="PDZ_sf"/>
</dbReference>
<dbReference type="SMART" id="SM00228">
    <property type="entry name" value="PDZ"/>
    <property type="match status" value="1"/>
</dbReference>
<evidence type="ECO:0000259" key="2">
    <source>
        <dbReference type="PROSITE" id="PS50106"/>
    </source>
</evidence>
<dbReference type="PROSITE" id="PS51786">
    <property type="entry name" value="LON_PROTEOLYTIC"/>
    <property type="match status" value="1"/>
</dbReference>
<dbReference type="SUPFAM" id="SSF54211">
    <property type="entry name" value="Ribosomal protein S5 domain 2-like"/>
    <property type="match status" value="1"/>
</dbReference>
<dbReference type="Pfam" id="PF13180">
    <property type="entry name" value="PDZ_2"/>
    <property type="match status" value="1"/>
</dbReference>
<sequence>MPYYISKPGMAKELEPIVQVENGYPSEGSFELTTIQMGKANIYTYVLADWLDYWSVYKEEEVKRSDETDEEYNVRQMYLMEGSKSNAIMSAFREAEISYETNYEGVYVLSTLEDMPAYEVLQAGDRIVKVNGDKLTSSDQLMTYIQEQKEGSSILLEVVRGEETIETSVKTKMNPENNKIGIGIILVDDISVETDPKVKIDSSTIGGPSAGLMFSLEIYNQLVKEDITKGHMIAGTGTIDEQGNVGAIGGIDQKVVAASESGADIFFAPNENGADDSNYSVALETAEDIGTSMKVVPVDTMEDALNYLKSLQ</sequence>
<dbReference type="GO" id="GO:0006508">
    <property type="term" value="P:proteolysis"/>
    <property type="evidence" value="ECO:0007669"/>
    <property type="project" value="UniProtKB-KW"/>
</dbReference>
<name>A0A927CVQ5_9BACI</name>
<dbReference type="PANTHER" id="PTHR10046">
    <property type="entry name" value="ATP DEPENDENT LON PROTEASE FAMILY MEMBER"/>
    <property type="match status" value="1"/>
</dbReference>
<dbReference type="Proteomes" id="UP000602076">
    <property type="component" value="Unassembled WGS sequence"/>
</dbReference>
<keyword evidence="1" id="KW-0720">Serine protease</keyword>
<dbReference type="InterPro" id="IPR027065">
    <property type="entry name" value="Lon_Prtase"/>
</dbReference>
<evidence type="ECO:0000313" key="4">
    <source>
        <dbReference type="EMBL" id="MBD3106840.1"/>
    </source>
</evidence>
<feature type="active site" evidence="1">
    <location>
        <position position="254"/>
    </location>
</feature>
<dbReference type="GO" id="GO:0004176">
    <property type="term" value="F:ATP-dependent peptidase activity"/>
    <property type="evidence" value="ECO:0007669"/>
    <property type="project" value="UniProtKB-UniRule"/>
</dbReference>
<dbReference type="InterPro" id="IPR001478">
    <property type="entry name" value="PDZ"/>
</dbReference>
<dbReference type="GO" id="GO:0005524">
    <property type="term" value="F:ATP binding"/>
    <property type="evidence" value="ECO:0007669"/>
    <property type="project" value="InterPro"/>
</dbReference>